<evidence type="ECO:0000256" key="5">
    <source>
        <dbReference type="ARBA" id="ARBA00022801"/>
    </source>
</evidence>
<dbReference type="OrthoDB" id="1714782at2759"/>
<dbReference type="GO" id="GO:0003964">
    <property type="term" value="F:RNA-directed DNA polymerase activity"/>
    <property type="evidence" value="ECO:0007669"/>
    <property type="project" value="UniProtKB-KW"/>
</dbReference>
<dbReference type="Pfam" id="PF17917">
    <property type="entry name" value="RT_RNaseH"/>
    <property type="match status" value="1"/>
</dbReference>
<proteinExistence type="predicted"/>
<keyword evidence="3" id="KW-0540">Nuclease</keyword>
<dbReference type="InterPro" id="IPR041373">
    <property type="entry name" value="RT_RNaseH"/>
</dbReference>
<evidence type="ECO:0000256" key="3">
    <source>
        <dbReference type="ARBA" id="ARBA00022722"/>
    </source>
</evidence>
<dbReference type="PANTHER" id="PTHR35046:SF9">
    <property type="entry name" value="RNA-DIRECTED DNA POLYMERASE"/>
    <property type="match status" value="1"/>
</dbReference>
<protein>
    <submittedName>
        <fullName evidence="8">Retrovirus-related Pol polyprotein from transposon 17.6</fullName>
    </submittedName>
</protein>
<dbReference type="InterPro" id="IPR043502">
    <property type="entry name" value="DNA/RNA_pol_sf"/>
</dbReference>
<dbReference type="AlphaFoldDB" id="A0A371H5S8"/>
<gene>
    <name evidence="8" type="primary">pol</name>
    <name evidence="8" type="ORF">CR513_18997</name>
</gene>
<dbReference type="PANTHER" id="PTHR35046">
    <property type="entry name" value="ZINC KNUCKLE (CCHC-TYPE) FAMILY PROTEIN"/>
    <property type="match status" value="1"/>
</dbReference>
<evidence type="ECO:0000256" key="4">
    <source>
        <dbReference type="ARBA" id="ARBA00022759"/>
    </source>
</evidence>
<keyword evidence="2" id="KW-0548">Nucleotidyltransferase</keyword>
<dbReference type="Proteomes" id="UP000257109">
    <property type="component" value="Unassembled WGS sequence"/>
</dbReference>
<dbReference type="InterPro" id="IPR043128">
    <property type="entry name" value="Rev_trsase/Diguanyl_cyclase"/>
</dbReference>
<comment type="caution">
    <text evidence="8">The sequence shown here is derived from an EMBL/GenBank/DDBJ whole genome shotgun (WGS) entry which is preliminary data.</text>
</comment>
<dbReference type="Gene3D" id="3.30.70.270">
    <property type="match status" value="1"/>
</dbReference>
<organism evidence="8 9">
    <name type="scientific">Mucuna pruriens</name>
    <name type="common">Velvet bean</name>
    <name type="synonym">Dolichos pruriens</name>
    <dbReference type="NCBI Taxonomy" id="157652"/>
    <lineage>
        <taxon>Eukaryota</taxon>
        <taxon>Viridiplantae</taxon>
        <taxon>Streptophyta</taxon>
        <taxon>Embryophyta</taxon>
        <taxon>Tracheophyta</taxon>
        <taxon>Spermatophyta</taxon>
        <taxon>Magnoliopsida</taxon>
        <taxon>eudicotyledons</taxon>
        <taxon>Gunneridae</taxon>
        <taxon>Pentapetalae</taxon>
        <taxon>rosids</taxon>
        <taxon>fabids</taxon>
        <taxon>Fabales</taxon>
        <taxon>Fabaceae</taxon>
        <taxon>Papilionoideae</taxon>
        <taxon>50 kb inversion clade</taxon>
        <taxon>NPAAA clade</taxon>
        <taxon>indigoferoid/millettioid clade</taxon>
        <taxon>Phaseoleae</taxon>
        <taxon>Mucuna</taxon>
    </lineage>
</organism>
<evidence type="ECO:0000256" key="1">
    <source>
        <dbReference type="ARBA" id="ARBA00022679"/>
    </source>
</evidence>
<reference evidence="8" key="1">
    <citation type="submission" date="2018-05" db="EMBL/GenBank/DDBJ databases">
        <title>Draft genome of Mucuna pruriens seed.</title>
        <authorList>
            <person name="Nnadi N.E."/>
            <person name="Vos R."/>
            <person name="Hasami M.H."/>
            <person name="Devisetty U.K."/>
            <person name="Aguiy J.C."/>
        </authorList>
    </citation>
    <scope>NUCLEOTIDE SEQUENCE [LARGE SCALE GENOMIC DNA]</scope>
    <source>
        <strain evidence="8">JCA_2017</strain>
    </source>
</reference>
<keyword evidence="4" id="KW-0255">Endonuclease</keyword>
<dbReference type="EMBL" id="QJKJ01003503">
    <property type="protein sequence ID" value="RDX98145.1"/>
    <property type="molecule type" value="Genomic_DNA"/>
</dbReference>
<evidence type="ECO:0000313" key="8">
    <source>
        <dbReference type="EMBL" id="RDX98145.1"/>
    </source>
</evidence>
<keyword evidence="5" id="KW-0378">Hydrolase</keyword>
<accession>A0A371H5S8</accession>
<keyword evidence="9" id="KW-1185">Reference proteome</keyword>
<dbReference type="GO" id="GO:0004519">
    <property type="term" value="F:endonuclease activity"/>
    <property type="evidence" value="ECO:0007669"/>
    <property type="project" value="UniProtKB-KW"/>
</dbReference>
<keyword evidence="6" id="KW-0695">RNA-directed DNA polymerase</keyword>
<feature type="non-terminal residue" evidence="8">
    <location>
        <position position="1"/>
    </location>
</feature>
<sequence length="114" mass="13628">MPKIVREVRSFHRVASFYRRFVDDFISLATPLNDVAKKSRVVLLQEGHSIAYFSVKLKAAHFNYSTYDRELYSLVKAMQTWQHYLLPEEFVIHSDHEALKHLRRQEKLNKRHAK</sequence>
<keyword evidence="1" id="KW-0808">Transferase</keyword>
<feature type="domain" description="Reverse transcriptase RNase H-like" evidence="7">
    <location>
        <begin position="41"/>
        <end position="113"/>
    </location>
</feature>
<evidence type="ECO:0000313" key="9">
    <source>
        <dbReference type="Proteomes" id="UP000257109"/>
    </source>
</evidence>
<evidence type="ECO:0000256" key="2">
    <source>
        <dbReference type="ARBA" id="ARBA00022695"/>
    </source>
</evidence>
<dbReference type="GO" id="GO:0016787">
    <property type="term" value="F:hydrolase activity"/>
    <property type="evidence" value="ECO:0007669"/>
    <property type="project" value="UniProtKB-KW"/>
</dbReference>
<dbReference type="SUPFAM" id="SSF56672">
    <property type="entry name" value="DNA/RNA polymerases"/>
    <property type="match status" value="1"/>
</dbReference>
<evidence type="ECO:0000259" key="7">
    <source>
        <dbReference type="Pfam" id="PF17917"/>
    </source>
</evidence>
<evidence type="ECO:0000256" key="6">
    <source>
        <dbReference type="ARBA" id="ARBA00022918"/>
    </source>
</evidence>
<name>A0A371H5S8_MUCPR</name>